<keyword evidence="1" id="KW-0472">Membrane</keyword>
<dbReference type="Proteomes" id="UP000580250">
    <property type="component" value="Unassembled WGS sequence"/>
</dbReference>
<sequence length="106" mass="12585">MIMKVLLLYPDTNFIELIERFFLTYSTWLGYLILRKIKIIMRGRLGQIEVSKSKLAQMWELRNYIIFTEIIRKECRKSGDGTRISDPSLIKCPFSLVRDILSIRIL</sequence>
<keyword evidence="1" id="KW-1133">Transmembrane helix</keyword>
<dbReference type="AlphaFoldDB" id="A0A6V7U3W8"/>
<name>A0A6V7U3W8_MELEN</name>
<reference evidence="2 3" key="1">
    <citation type="submission" date="2020-08" db="EMBL/GenBank/DDBJ databases">
        <authorList>
            <person name="Koutsovoulos G."/>
            <person name="Danchin GJ E."/>
        </authorList>
    </citation>
    <scope>NUCLEOTIDE SEQUENCE [LARGE SCALE GENOMIC DNA]</scope>
</reference>
<comment type="caution">
    <text evidence="2">The sequence shown here is derived from an EMBL/GenBank/DDBJ whole genome shotgun (WGS) entry which is preliminary data.</text>
</comment>
<accession>A0A6V7U3W8</accession>
<keyword evidence="1" id="KW-0812">Transmembrane</keyword>
<evidence type="ECO:0000313" key="3">
    <source>
        <dbReference type="Proteomes" id="UP000580250"/>
    </source>
</evidence>
<protein>
    <submittedName>
        <fullName evidence="2">Uncharacterized protein</fullName>
    </submittedName>
</protein>
<dbReference type="EMBL" id="CAJEWN010000027">
    <property type="protein sequence ID" value="CAD2141371.1"/>
    <property type="molecule type" value="Genomic_DNA"/>
</dbReference>
<evidence type="ECO:0000313" key="2">
    <source>
        <dbReference type="EMBL" id="CAD2141371.1"/>
    </source>
</evidence>
<organism evidence="2 3">
    <name type="scientific">Meloidogyne enterolobii</name>
    <name type="common">Root-knot nematode worm</name>
    <name type="synonym">Meloidogyne mayaguensis</name>
    <dbReference type="NCBI Taxonomy" id="390850"/>
    <lineage>
        <taxon>Eukaryota</taxon>
        <taxon>Metazoa</taxon>
        <taxon>Ecdysozoa</taxon>
        <taxon>Nematoda</taxon>
        <taxon>Chromadorea</taxon>
        <taxon>Rhabditida</taxon>
        <taxon>Tylenchina</taxon>
        <taxon>Tylenchomorpha</taxon>
        <taxon>Tylenchoidea</taxon>
        <taxon>Meloidogynidae</taxon>
        <taxon>Meloidogyninae</taxon>
        <taxon>Meloidogyne</taxon>
    </lineage>
</organism>
<gene>
    <name evidence="2" type="ORF">MENT_LOCUS6826</name>
</gene>
<evidence type="ECO:0000256" key="1">
    <source>
        <dbReference type="SAM" id="Phobius"/>
    </source>
</evidence>
<proteinExistence type="predicted"/>
<feature type="transmembrane region" description="Helical" evidence="1">
    <location>
        <begin position="17"/>
        <end position="34"/>
    </location>
</feature>